<sequence>MNKFFYAVSSMAFCILLCTSCASTRRITYLQVEPGAVNDTVISSNFDVKIMPKDLLTISVSTSDPEASIPFNLIIPSVQTNNTTNLLSQPTLQNYLVSSRGEIVFPVLGILKIAGLTTQQASDMIVKRLKTYLKETPIVTVRLVNYKISVIGEVNRPNVYTVDNEKVSILEAIAMAGDLTIYGKRDNVKIIREDEYAHRHIISMNLNDANLIYSPYFYLKQNDIVYVEPNRAKRQSANIGSSTSLLVSATSILISLAGLIVNILR</sequence>
<dbReference type="AlphaFoldDB" id="A0A926F1Y5"/>
<feature type="chain" id="PRO_5039621745" evidence="16">
    <location>
        <begin position="25"/>
        <end position="265"/>
    </location>
</feature>
<evidence type="ECO:0000256" key="9">
    <source>
        <dbReference type="ARBA" id="ARBA00023065"/>
    </source>
</evidence>
<evidence type="ECO:0000256" key="2">
    <source>
        <dbReference type="ARBA" id="ARBA00009450"/>
    </source>
</evidence>
<keyword evidence="5" id="KW-0762">Sugar transport</keyword>
<comment type="caution">
    <text evidence="19">The sequence shown here is derived from an EMBL/GenBank/DDBJ whole genome shotgun (WGS) entry which is preliminary data.</text>
</comment>
<evidence type="ECO:0000256" key="15">
    <source>
        <dbReference type="SAM" id="Phobius"/>
    </source>
</evidence>
<dbReference type="GO" id="GO:0009279">
    <property type="term" value="C:cell outer membrane"/>
    <property type="evidence" value="ECO:0007669"/>
    <property type="project" value="UniProtKB-SubCell"/>
</dbReference>
<dbReference type="Pfam" id="PF02563">
    <property type="entry name" value="Poly_export"/>
    <property type="match status" value="1"/>
</dbReference>
<evidence type="ECO:0000256" key="6">
    <source>
        <dbReference type="ARBA" id="ARBA00022692"/>
    </source>
</evidence>
<dbReference type="RefSeq" id="WP_262433785.1">
    <property type="nucleotide sequence ID" value="NZ_JACRTF010000001.1"/>
</dbReference>
<keyword evidence="6 15" id="KW-0812">Transmembrane</keyword>
<dbReference type="Gene3D" id="3.30.1950.10">
    <property type="entry name" value="wza like domain"/>
    <property type="match status" value="1"/>
</dbReference>
<evidence type="ECO:0000256" key="5">
    <source>
        <dbReference type="ARBA" id="ARBA00022597"/>
    </source>
</evidence>
<keyword evidence="14" id="KW-0449">Lipoprotein</keyword>
<gene>
    <name evidence="19" type="ORF">H8744_04990</name>
</gene>
<comment type="similarity">
    <text evidence="2">Belongs to the BexD/CtrA/VexA family.</text>
</comment>
<dbReference type="Proteomes" id="UP000651085">
    <property type="component" value="Unassembled WGS sequence"/>
</dbReference>
<dbReference type="PANTHER" id="PTHR33619:SF3">
    <property type="entry name" value="POLYSACCHARIDE EXPORT PROTEIN GFCE-RELATED"/>
    <property type="match status" value="1"/>
</dbReference>
<evidence type="ECO:0000256" key="8">
    <source>
        <dbReference type="ARBA" id="ARBA00023047"/>
    </source>
</evidence>
<accession>A0A926F1Y5</accession>
<dbReference type="GO" id="GO:0015159">
    <property type="term" value="F:polysaccharide transmembrane transporter activity"/>
    <property type="evidence" value="ECO:0007669"/>
    <property type="project" value="InterPro"/>
</dbReference>
<keyword evidence="7 16" id="KW-0732">Signal</keyword>
<evidence type="ECO:0000256" key="14">
    <source>
        <dbReference type="ARBA" id="ARBA00023288"/>
    </source>
</evidence>
<feature type="domain" description="SLBB" evidence="18">
    <location>
        <begin position="147"/>
        <end position="227"/>
    </location>
</feature>
<dbReference type="InterPro" id="IPR054765">
    <property type="entry name" value="SLBB_dom"/>
</dbReference>
<evidence type="ECO:0000256" key="1">
    <source>
        <dbReference type="ARBA" id="ARBA00004571"/>
    </source>
</evidence>
<evidence type="ECO:0000259" key="18">
    <source>
        <dbReference type="Pfam" id="PF22461"/>
    </source>
</evidence>
<evidence type="ECO:0000256" key="12">
    <source>
        <dbReference type="ARBA" id="ARBA00023139"/>
    </source>
</evidence>
<evidence type="ECO:0000256" key="4">
    <source>
        <dbReference type="ARBA" id="ARBA00022452"/>
    </source>
</evidence>
<dbReference type="InterPro" id="IPR003715">
    <property type="entry name" value="Poly_export_N"/>
</dbReference>
<keyword evidence="4" id="KW-1134">Transmembrane beta strand</keyword>
<evidence type="ECO:0000259" key="17">
    <source>
        <dbReference type="Pfam" id="PF02563"/>
    </source>
</evidence>
<evidence type="ECO:0000256" key="10">
    <source>
        <dbReference type="ARBA" id="ARBA00023114"/>
    </source>
</evidence>
<feature type="transmembrane region" description="Helical" evidence="15">
    <location>
        <begin position="245"/>
        <end position="264"/>
    </location>
</feature>
<evidence type="ECO:0000313" key="20">
    <source>
        <dbReference type="Proteomes" id="UP000651085"/>
    </source>
</evidence>
<feature type="domain" description="Polysaccharide export protein N-terminal" evidence="17">
    <location>
        <begin position="47"/>
        <end position="143"/>
    </location>
</feature>
<keyword evidence="15" id="KW-1133">Transmembrane helix</keyword>
<keyword evidence="8" id="KW-0625">Polysaccharide transport</keyword>
<feature type="signal peptide" evidence="16">
    <location>
        <begin position="1"/>
        <end position="24"/>
    </location>
</feature>
<dbReference type="Gene3D" id="3.10.560.10">
    <property type="entry name" value="Outer membrane lipoprotein wza domain like"/>
    <property type="match status" value="1"/>
</dbReference>
<dbReference type="Pfam" id="PF22461">
    <property type="entry name" value="SLBB_2"/>
    <property type="match status" value="1"/>
</dbReference>
<dbReference type="InterPro" id="IPR049712">
    <property type="entry name" value="Poly_export"/>
</dbReference>
<dbReference type="GO" id="GO:0046930">
    <property type="term" value="C:pore complex"/>
    <property type="evidence" value="ECO:0007669"/>
    <property type="project" value="UniProtKB-KW"/>
</dbReference>
<keyword evidence="10" id="KW-0626">Porin</keyword>
<proteinExistence type="inferred from homology"/>
<keyword evidence="13" id="KW-0998">Cell outer membrane</keyword>
<keyword evidence="12" id="KW-0564">Palmitate</keyword>
<keyword evidence="3" id="KW-0813">Transport</keyword>
<dbReference type="EMBL" id="JACRTF010000001">
    <property type="protein sequence ID" value="MBC8592613.1"/>
    <property type="molecule type" value="Genomic_DNA"/>
</dbReference>
<name>A0A926F1Y5_9BACT</name>
<comment type="subcellular location">
    <subcellularLocation>
        <location evidence="1">Cell outer membrane</location>
        <topology evidence="1">Multi-pass membrane protein</topology>
    </subcellularLocation>
</comment>
<keyword evidence="20" id="KW-1185">Reference proteome</keyword>
<organism evidence="19 20">
    <name type="scientific">Jilunia laotingensis</name>
    <dbReference type="NCBI Taxonomy" id="2763675"/>
    <lineage>
        <taxon>Bacteria</taxon>
        <taxon>Pseudomonadati</taxon>
        <taxon>Bacteroidota</taxon>
        <taxon>Bacteroidia</taxon>
        <taxon>Bacteroidales</taxon>
        <taxon>Bacteroidaceae</taxon>
        <taxon>Jilunia</taxon>
    </lineage>
</organism>
<reference evidence="19" key="1">
    <citation type="submission" date="2020-08" db="EMBL/GenBank/DDBJ databases">
        <title>Genome public.</title>
        <authorList>
            <person name="Liu C."/>
            <person name="Sun Q."/>
        </authorList>
    </citation>
    <scope>NUCLEOTIDE SEQUENCE</scope>
    <source>
        <strain evidence="19">N12</strain>
    </source>
</reference>
<evidence type="ECO:0000256" key="11">
    <source>
        <dbReference type="ARBA" id="ARBA00023136"/>
    </source>
</evidence>
<evidence type="ECO:0000313" key="19">
    <source>
        <dbReference type="EMBL" id="MBC8592613.1"/>
    </source>
</evidence>
<evidence type="ECO:0000256" key="13">
    <source>
        <dbReference type="ARBA" id="ARBA00023237"/>
    </source>
</evidence>
<evidence type="ECO:0000256" key="16">
    <source>
        <dbReference type="SAM" id="SignalP"/>
    </source>
</evidence>
<dbReference type="PANTHER" id="PTHR33619">
    <property type="entry name" value="POLYSACCHARIDE EXPORT PROTEIN GFCE-RELATED"/>
    <property type="match status" value="1"/>
</dbReference>
<protein>
    <submittedName>
        <fullName evidence="19">Polysaccharide biosynthesis/export family protein</fullName>
    </submittedName>
</protein>
<keyword evidence="9" id="KW-0406">Ion transport</keyword>
<evidence type="ECO:0000256" key="3">
    <source>
        <dbReference type="ARBA" id="ARBA00022448"/>
    </source>
</evidence>
<keyword evidence="11 15" id="KW-0472">Membrane</keyword>
<dbReference type="GO" id="GO:0015288">
    <property type="term" value="F:porin activity"/>
    <property type="evidence" value="ECO:0007669"/>
    <property type="project" value="UniProtKB-KW"/>
</dbReference>
<dbReference type="GO" id="GO:0006811">
    <property type="term" value="P:monoatomic ion transport"/>
    <property type="evidence" value="ECO:0007669"/>
    <property type="project" value="UniProtKB-KW"/>
</dbReference>
<evidence type="ECO:0000256" key="7">
    <source>
        <dbReference type="ARBA" id="ARBA00022729"/>
    </source>
</evidence>